<evidence type="ECO:0000256" key="1">
    <source>
        <dbReference type="ARBA" id="ARBA00022714"/>
    </source>
</evidence>
<dbReference type="InterPro" id="IPR036922">
    <property type="entry name" value="Rieske_2Fe-2S_sf"/>
</dbReference>
<dbReference type="Gene3D" id="2.102.10.10">
    <property type="entry name" value="Rieske [2Fe-2S] iron-sulphur domain"/>
    <property type="match status" value="1"/>
</dbReference>
<proteinExistence type="predicted"/>
<keyword evidence="7" id="KW-1185">Reference proteome</keyword>
<name>A0A9X4MI41_9BACT</name>
<sequence length="161" mass="17747">MGHIPTDDLLNRRRFLSDSGRLLVMLSSFTTLVCACTGEKKEEKILADLVLEENKLVLDLKDNRFRALNTIGNGLKLEITRNEKPLLVTRVSKTQVAAFSSLCSHAGYEVMAPEHGVLVCASGHGGSFDLEGRVLTGPPRSNLHSYPTQLIDNRVLISLFL</sequence>
<evidence type="ECO:0000259" key="5">
    <source>
        <dbReference type="PROSITE" id="PS51296"/>
    </source>
</evidence>
<reference evidence="6" key="1">
    <citation type="journal article" date="2022" name="bioRxiv">
        <title>Thiovibrio frasassiensisgen. nov., sp. nov., an autotrophic, elemental sulfur disproportionating bacterium isolated from sulfidic karst sediment, and proposal of Thiovibrionaceae fam. nov.</title>
        <authorList>
            <person name="Aronson H."/>
            <person name="Thomas C."/>
            <person name="Bhattacharyya M."/>
            <person name="Eckstein S."/>
            <person name="Jensen S."/>
            <person name="Barco R."/>
            <person name="Macalady J."/>
            <person name="Amend J."/>
        </authorList>
    </citation>
    <scope>NUCLEOTIDE SEQUENCE</scope>
    <source>
        <strain evidence="6">RS19-109</strain>
    </source>
</reference>
<organism evidence="6 7">
    <name type="scientific">Thiovibrio frasassiensis</name>
    <dbReference type="NCBI Taxonomy" id="2984131"/>
    <lineage>
        <taxon>Bacteria</taxon>
        <taxon>Pseudomonadati</taxon>
        <taxon>Thermodesulfobacteriota</taxon>
        <taxon>Desulfobulbia</taxon>
        <taxon>Desulfobulbales</taxon>
        <taxon>Thiovibrionaceae</taxon>
        <taxon>Thiovibrio</taxon>
    </lineage>
</organism>
<evidence type="ECO:0000256" key="2">
    <source>
        <dbReference type="ARBA" id="ARBA00022723"/>
    </source>
</evidence>
<reference evidence="6" key="2">
    <citation type="submission" date="2022-10" db="EMBL/GenBank/DDBJ databases">
        <authorList>
            <person name="Aronson H.S."/>
        </authorList>
    </citation>
    <scope>NUCLEOTIDE SEQUENCE</scope>
    <source>
        <strain evidence="6">RS19-109</strain>
    </source>
</reference>
<dbReference type="AlphaFoldDB" id="A0A9X4MI41"/>
<dbReference type="CDD" id="cd03467">
    <property type="entry name" value="Rieske"/>
    <property type="match status" value="1"/>
</dbReference>
<keyword evidence="2" id="KW-0479">Metal-binding</keyword>
<dbReference type="PROSITE" id="PS51296">
    <property type="entry name" value="RIESKE"/>
    <property type="match status" value="1"/>
</dbReference>
<evidence type="ECO:0000313" key="6">
    <source>
        <dbReference type="EMBL" id="MDG4476640.1"/>
    </source>
</evidence>
<dbReference type="Proteomes" id="UP001154240">
    <property type="component" value="Unassembled WGS sequence"/>
</dbReference>
<dbReference type="Pfam" id="PF00355">
    <property type="entry name" value="Rieske"/>
    <property type="match status" value="1"/>
</dbReference>
<accession>A0A9X4MI41</accession>
<keyword evidence="4" id="KW-0411">Iron-sulfur</keyword>
<dbReference type="InterPro" id="IPR017941">
    <property type="entry name" value="Rieske_2Fe-2S"/>
</dbReference>
<gene>
    <name evidence="6" type="ORF">OLX77_10805</name>
</gene>
<dbReference type="GO" id="GO:0046872">
    <property type="term" value="F:metal ion binding"/>
    <property type="evidence" value="ECO:0007669"/>
    <property type="project" value="UniProtKB-KW"/>
</dbReference>
<evidence type="ECO:0000256" key="4">
    <source>
        <dbReference type="ARBA" id="ARBA00023014"/>
    </source>
</evidence>
<keyword evidence="3" id="KW-0408">Iron</keyword>
<protein>
    <submittedName>
        <fullName evidence="6">Rieske (2Fe-2S) protein</fullName>
    </submittedName>
</protein>
<dbReference type="GO" id="GO:0051537">
    <property type="term" value="F:2 iron, 2 sulfur cluster binding"/>
    <property type="evidence" value="ECO:0007669"/>
    <property type="project" value="UniProtKB-KW"/>
</dbReference>
<evidence type="ECO:0000256" key="3">
    <source>
        <dbReference type="ARBA" id="ARBA00023004"/>
    </source>
</evidence>
<dbReference type="SUPFAM" id="SSF50022">
    <property type="entry name" value="ISP domain"/>
    <property type="match status" value="1"/>
</dbReference>
<comment type="caution">
    <text evidence="6">The sequence shown here is derived from an EMBL/GenBank/DDBJ whole genome shotgun (WGS) entry which is preliminary data.</text>
</comment>
<feature type="domain" description="Rieske" evidence="5">
    <location>
        <begin position="63"/>
        <end position="157"/>
    </location>
</feature>
<dbReference type="RefSeq" id="WP_307633606.1">
    <property type="nucleotide sequence ID" value="NZ_JAPHEH010000001.1"/>
</dbReference>
<dbReference type="EMBL" id="JAPHEH010000001">
    <property type="protein sequence ID" value="MDG4476640.1"/>
    <property type="molecule type" value="Genomic_DNA"/>
</dbReference>
<evidence type="ECO:0000313" key="7">
    <source>
        <dbReference type="Proteomes" id="UP001154240"/>
    </source>
</evidence>
<keyword evidence="1" id="KW-0001">2Fe-2S</keyword>